<comment type="caution">
    <text evidence="1">The sequence shown here is derived from an EMBL/GenBank/DDBJ whole genome shotgun (WGS) entry which is preliminary data.</text>
</comment>
<reference evidence="1 2" key="1">
    <citation type="submission" date="2017-03" db="EMBL/GenBank/DDBJ databases">
        <authorList>
            <person name="Safronova V.I."/>
            <person name="Sazanova A.L."/>
            <person name="Chirak E.R."/>
        </authorList>
    </citation>
    <scope>NUCLEOTIDE SEQUENCE [LARGE SCALE GENOMIC DNA]</scope>
    <source>
        <strain evidence="1 2">Tri-43</strain>
    </source>
</reference>
<dbReference type="RefSeq" id="WP_164986476.1">
    <property type="nucleotide sequence ID" value="NZ_MZMU01000003.1"/>
</dbReference>
<proteinExistence type="predicted"/>
<name>A0A4V1P308_RHILE</name>
<evidence type="ECO:0000313" key="2">
    <source>
        <dbReference type="Proteomes" id="UP000290767"/>
    </source>
</evidence>
<evidence type="ECO:0000313" key="1">
    <source>
        <dbReference type="EMBL" id="RXT29370.1"/>
    </source>
</evidence>
<accession>A0A4V1P308</accession>
<organism evidence="1 2">
    <name type="scientific">Rhizobium leguminosarum</name>
    <dbReference type="NCBI Taxonomy" id="384"/>
    <lineage>
        <taxon>Bacteria</taxon>
        <taxon>Pseudomonadati</taxon>
        <taxon>Pseudomonadota</taxon>
        <taxon>Alphaproteobacteria</taxon>
        <taxon>Hyphomicrobiales</taxon>
        <taxon>Rhizobiaceae</taxon>
        <taxon>Rhizobium/Agrobacterium group</taxon>
        <taxon>Rhizobium</taxon>
    </lineage>
</organism>
<sequence>METVIGLFAGGLGGGAAAGAGAAATGAAAAGAAATGAAAAGGISFATILQGGLGLLSAVTAINGANAQADSLELQAQDAAREQPLETLQGIARRASIKRDYMDAVGKQDAAYAASGTDLSFGTPSVARSEAFREADLALETDNGTQQTRQARLQEREANYLKMSRKARQGGIFDAISTIGGTALKIADRY</sequence>
<protein>
    <submittedName>
        <fullName evidence="1">Uncharacterized protein</fullName>
    </submittedName>
</protein>
<gene>
    <name evidence="1" type="ORF">B5P46_11860</name>
</gene>
<dbReference type="EMBL" id="MZMU01000003">
    <property type="protein sequence ID" value="RXT29370.1"/>
    <property type="molecule type" value="Genomic_DNA"/>
</dbReference>
<dbReference type="AlphaFoldDB" id="A0A4V1P308"/>
<dbReference type="Proteomes" id="UP000290767">
    <property type="component" value="Unassembled WGS sequence"/>
</dbReference>